<reference evidence="2 3" key="1">
    <citation type="submission" date="2017-09" db="EMBL/GenBank/DDBJ databases">
        <title>Depth-based differentiation of microbial function through sediment-hosted aquifers and enrichment of novel symbionts in the deep terrestrial subsurface.</title>
        <authorList>
            <person name="Probst A.J."/>
            <person name="Ladd B."/>
            <person name="Jarett J.K."/>
            <person name="Geller-Mcgrath D.E."/>
            <person name="Sieber C.M."/>
            <person name="Emerson J.B."/>
            <person name="Anantharaman K."/>
            <person name="Thomas B.C."/>
            <person name="Malmstrom R."/>
            <person name="Stieglmeier M."/>
            <person name="Klingl A."/>
            <person name="Woyke T."/>
            <person name="Ryan C.M."/>
            <person name="Banfield J.F."/>
        </authorList>
    </citation>
    <scope>NUCLEOTIDE SEQUENCE [LARGE SCALE GENOMIC DNA]</scope>
    <source>
        <strain evidence="2">CG23_combo_of_CG06-09_8_20_14_all_40_13</strain>
    </source>
</reference>
<proteinExistence type="predicted"/>
<dbReference type="Proteomes" id="UP000231567">
    <property type="component" value="Unassembled WGS sequence"/>
</dbReference>
<keyword evidence="1" id="KW-1133">Transmembrane helix</keyword>
<comment type="caution">
    <text evidence="2">The sequence shown here is derived from an EMBL/GenBank/DDBJ whole genome shotgun (WGS) entry which is preliminary data.</text>
</comment>
<evidence type="ECO:0000313" key="3">
    <source>
        <dbReference type="Proteomes" id="UP000231567"/>
    </source>
</evidence>
<dbReference type="PANTHER" id="PTHR31272:SF9">
    <property type="entry name" value="BLL1027 PROTEIN"/>
    <property type="match status" value="1"/>
</dbReference>
<feature type="transmembrane region" description="Helical" evidence="1">
    <location>
        <begin position="120"/>
        <end position="139"/>
    </location>
</feature>
<feature type="transmembrane region" description="Helical" evidence="1">
    <location>
        <begin position="206"/>
        <end position="225"/>
    </location>
</feature>
<feature type="transmembrane region" description="Helical" evidence="1">
    <location>
        <begin position="168"/>
        <end position="186"/>
    </location>
</feature>
<feature type="transmembrane region" description="Helical" evidence="1">
    <location>
        <begin position="43"/>
        <end position="66"/>
    </location>
</feature>
<accession>A0A2G9YRF9</accession>
<protein>
    <submittedName>
        <fullName evidence="2">Uncharacterized protein</fullName>
    </submittedName>
</protein>
<feature type="transmembrane region" description="Helical" evidence="1">
    <location>
        <begin position="6"/>
        <end position="36"/>
    </location>
</feature>
<evidence type="ECO:0000256" key="1">
    <source>
        <dbReference type="SAM" id="Phobius"/>
    </source>
</evidence>
<keyword evidence="1" id="KW-0472">Membrane</keyword>
<name>A0A2G9YRF9_9BACT</name>
<dbReference type="AlphaFoldDB" id="A0A2G9YRF9"/>
<keyword evidence="1" id="KW-0812">Transmembrane</keyword>
<feature type="transmembrane region" description="Helical" evidence="1">
    <location>
        <begin position="78"/>
        <end position="99"/>
    </location>
</feature>
<dbReference type="PANTHER" id="PTHR31272">
    <property type="entry name" value="CYTOCHROME C-TYPE BIOGENESIS PROTEIN HI_1454-RELATED"/>
    <property type="match status" value="1"/>
</dbReference>
<evidence type="ECO:0000313" key="2">
    <source>
        <dbReference type="EMBL" id="PIP21820.1"/>
    </source>
</evidence>
<gene>
    <name evidence="2" type="ORF">COX39_00790</name>
</gene>
<organism evidence="2 3">
    <name type="scientific">Candidatus Nealsonbacteria bacterium CG23_combo_of_CG06-09_8_20_14_all_40_13</name>
    <dbReference type="NCBI Taxonomy" id="1974724"/>
    <lineage>
        <taxon>Bacteria</taxon>
        <taxon>Candidatus Nealsoniibacteriota</taxon>
    </lineage>
</organism>
<sequence length="226" mass="25273">MLSKPLLPLVITTGLLDSFNPCAIAILLIFIGLLLTLRRNRKIVILMCLSYIASVYITYFLIGLGILRVMHIFSIPHIMIRIGAAIVIIVGLINLKDFFFPNLPISTRISVGSRQIISKYTFKATIPAAAFVGLLVGIFEFPCSGAIYLAVLGLISAKTTFLKGISYLLLYNLMFILPLIIIFLFATNRLVVEKMLNFEEGHQRLMRLIMAVIMLGLGFSMLIWFV</sequence>
<dbReference type="InterPro" id="IPR051790">
    <property type="entry name" value="Cytochrome_c-biogenesis_DsbD"/>
</dbReference>
<dbReference type="EMBL" id="PCRM01000014">
    <property type="protein sequence ID" value="PIP21820.1"/>
    <property type="molecule type" value="Genomic_DNA"/>
</dbReference>